<dbReference type="OrthoDB" id="8740261at2"/>
<evidence type="ECO:0000259" key="8">
    <source>
        <dbReference type="Pfam" id="PF12704"/>
    </source>
</evidence>
<comment type="caution">
    <text evidence="9">The sequence shown here is derived from an EMBL/GenBank/DDBJ whole genome shotgun (WGS) entry which is preliminary data.</text>
</comment>
<feature type="transmembrane region" description="Helical" evidence="6">
    <location>
        <begin position="728"/>
        <end position="747"/>
    </location>
</feature>
<keyword evidence="5 6" id="KW-0472">Membrane</keyword>
<comment type="subcellular location">
    <subcellularLocation>
        <location evidence="1">Cell membrane</location>
        <topology evidence="1">Multi-pass membrane protein</topology>
    </subcellularLocation>
</comment>
<dbReference type="AlphaFoldDB" id="A0A3E1YCT3"/>
<feature type="transmembrane region" description="Helical" evidence="6">
    <location>
        <begin position="332"/>
        <end position="358"/>
    </location>
</feature>
<accession>A0A3E1YCT3</accession>
<evidence type="ECO:0000256" key="3">
    <source>
        <dbReference type="ARBA" id="ARBA00022692"/>
    </source>
</evidence>
<dbReference type="Pfam" id="PF12704">
    <property type="entry name" value="MacB_PCD"/>
    <property type="match status" value="1"/>
</dbReference>
<dbReference type="InterPro" id="IPR003838">
    <property type="entry name" value="ABC3_permease_C"/>
</dbReference>
<dbReference type="GO" id="GO:0005886">
    <property type="term" value="C:plasma membrane"/>
    <property type="evidence" value="ECO:0007669"/>
    <property type="project" value="UniProtKB-SubCell"/>
</dbReference>
<feature type="transmembrane region" description="Helical" evidence="6">
    <location>
        <begin position="762"/>
        <end position="780"/>
    </location>
</feature>
<evidence type="ECO:0000256" key="5">
    <source>
        <dbReference type="ARBA" id="ARBA00023136"/>
    </source>
</evidence>
<gene>
    <name evidence="9" type="ORF">DVR12_09250</name>
</gene>
<sequence length="799" mass="88395">MFRNYIKIAIRHLKRHKLITGINILGLAVGMTCCIFIVLYVRDELSFDNFHTNGKNIYRVTTVSKDKNSPTQYAAATQIPVGSTIKKEVKGIKESTRVYLDTNDQIQVGDKKLSDNIAYIDPAFFKIFTFPLITGSAELKDPYTAVLSEKAAHRYFGSEPAVGKSLFVENNFHCTVIGVMKDMPENTDLHLDVMLSYATLIAQAKKDSSDLEKQWFMFQNNATYVLLEDKVDPASLKSDLNAMIDLHISKILKMLAIDFTFELQPLKNVHLHPQGDKGGVDKSSIVWIYLAIAGFLILIACFNFINLTTARAHERAKEVGLRKALGAEKKSLIFQFLTESSIISVISLVIAIGLVFIFLPTFNTIAIKNISILKPDSFLYIGVILLTAIVGLVAGSYPAFYLSSLVPVKVLKGNFNTSNAGTLLRKTLVVFQFAIAVGMIICAGVVYSQLKFWQHKNLGFDKEHLVNIPVGGMKSGAAEAFRTTLLQRTDVKGATLNNMMLGQGIFSNNPVANEGADSKESFAAGIIQSDFDLIKTLKLKLISGRDFNPQMSTDSSDAFIVNEIAAQRFGYTSETILGKRIEWRPGSRVFHGTVVGVVSNFNVQNLKEAVDPVLYKIRNRDVGNLTVRLMPGDHLAQLKEFEQLFNSFAPDLLFDHSFVDQIIEDEYKGENTLGKLFGIFAGLTILIACIGLLGLSILIARQRTREIGIRKVLGASIANISVLLTKDFLKLVLIGGICGLPFAYFGMNKWLEHFAFRISVEWWLMLMAVALVILIAIAAISTQAIKAALANPVKSLKSE</sequence>
<dbReference type="InterPro" id="IPR050250">
    <property type="entry name" value="Macrolide_Exporter_MacB"/>
</dbReference>
<dbReference type="RefSeq" id="WP_116975381.1">
    <property type="nucleotide sequence ID" value="NZ_QPMM01000003.1"/>
</dbReference>
<name>A0A3E1YCT3_9BACT</name>
<feature type="transmembrane region" description="Helical" evidence="6">
    <location>
        <begin position="676"/>
        <end position="700"/>
    </location>
</feature>
<feature type="transmembrane region" description="Helical" evidence="6">
    <location>
        <begin position="286"/>
        <end position="305"/>
    </location>
</feature>
<evidence type="ECO:0000256" key="6">
    <source>
        <dbReference type="SAM" id="Phobius"/>
    </source>
</evidence>
<dbReference type="Pfam" id="PF02687">
    <property type="entry name" value="FtsX"/>
    <property type="match status" value="2"/>
</dbReference>
<keyword evidence="3 6" id="KW-0812">Transmembrane</keyword>
<dbReference type="Proteomes" id="UP000260644">
    <property type="component" value="Unassembled WGS sequence"/>
</dbReference>
<evidence type="ECO:0000313" key="10">
    <source>
        <dbReference type="Proteomes" id="UP000260644"/>
    </source>
</evidence>
<organism evidence="9 10">
    <name type="scientific">Chitinophaga silvatica</name>
    <dbReference type="NCBI Taxonomy" id="2282649"/>
    <lineage>
        <taxon>Bacteria</taxon>
        <taxon>Pseudomonadati</taxon>
        <taxon>Bacteroidota</taxon>
        <taxon>Chitinophagia</taxon>
        <taxon>Chitinophagales</taxon>
        <taxon>Chitinophagaceae</taxon>
        <taxon>Chitinophaga</taxon>
    </lineage>
</organism>
<feature type="transmembrane region" description="Helical" evidence="6">
    <location>
        <begin position="21"/>
        <end position="41"/>
    </location>
</feature>
<dbReference type="PANTHER" id="PTHR30572:SF18">
    <property type="entry name" value="ABC-TYPE MACROLIDE FAMILY EXPORT SYSTEM PERMEASE COMPONENT 2"/>
    <property type="match status" value="1"/>
</dbReference>
<feature type="transmembrane region" description="Helical" evidence="6">
    <location>
        <begin position="423"/>
        <end position="447"/>
    </location>
</feature>
<keyword evidence="4 6" id="KW-1133">Transmembrane helix</keyword>
<dbReference type="InterPro" id="IPR025857">
    <property type="entry name" value="MacB_PCD"/>
</dbReference>
<feature type="domain" description="ABC3 transporter permease C-terminal" evidence="7">
    <location>
        <begin position="291"/>
        <end position="404"/>
    </location>
</feature>
<evidence type="ECO:0000256" key="1">
    <source>
        <dbReference type="ARBA" id="ARBA00004651"/>
    </source>
</evidence>
<keyword evidence="2" id="KW-1003">Cell membrane</keyword>
<dbReference type="PANTHER" id="PTHR30572">
    <property type="entry name" value="MEMBRANE COMPONENT OF TRANSPORTER-RELATED"/>
    <property type="match status" value="1"/>
</dbReference>
<feature type="transmembrane region" description="Helical" evidence="6">
    <location>
        <begin position="378"/>
        <end position="402"/>
    </location>
</feature>
<proteinExistence type="predicted"/>
<protein>
    <submittedName>
        <fullName evidence="9">ABC transporter permease</fullName>
    </submittedName>
</protein>
<reference evidence="9 10" key="1">
    <citation type="submission" date="2018-07" db="EMBL/GenBank/DDBJ databases">
        <title>Chitinophaga K2CV101002-2 sp. nov., isolated from a monsoon evergreen broad-leaved forest soil.</title>
        <authorList>
            <person name="Lv Y."/>
        </authorList>
    </citation>
    <scope>NUCLEOTIDE SEQUENCE [LARGE SCALE GENOMIC DNA]</scope>
    <source>
        <strain evidence="9 10">GDMCC 1.1288</strain>
    </source>
</reference>
<feature type="domain" description="ABC3 transporter permease C-terminal" evidence="7">
    <location>
        <begin position="679"/>
        <end position="788"/>
    </location>
</feature>
<keyword evidence="10" id="KW-1185">Reference proteome</keyword>
<evidence type="ECO:0000256" key="2">
    <source>
        <dbReference type="ARBA" id="ARBA00022475"/>
    </source>
</evidence>
<dbReference type="EMBL" id="QPMM01000003">
    <property type="protein sequence ID" value="RFS24059.1"/>
    <property type="molecule type" value="Genomic_DNA"/>
</dbReference>
<feature type="domain" description="MacB-like periplasmic core" evidence="8">
    <location>
        <begin position="20"/>
        <end position="242"/>
    </location>
</feature>
<evidence type="ECO:0000256" key="4">
    <source>
        <dbReference type="ARBA" id="ARBA00022989"/>
    </source>
</evidence>
<dbReference type="GO" id="GO:0022857">
    <property type="term" value="F:transmembrane transporter activity"/>
    <property type="evidence" value="ECO:0007669"/>
    <property type="project" value="TreeGrafter"/>
</dbReference>
<evidence type="ECO:0000259" key="7">
    <source>
        <dbReference type="Pfam" id="PF02687"/>
    </source>
</evidence>
<evidence type="ECO:0000313" key="9">
    <source>
        <dbReference type="EMBL" id="RFS24059.1"/>
    </source>
</evidence>